<evidence type="ECO:0000256" key="2">
    <source>
        <dbReference type="ARBA" id="ARBA00022690"/>
    </source>
</evidence>
<keyword evidence="8" id="KW-0675">Receptor</keyword>
<feature type="domain" description="Cystatin LXN-type" evidence="6">
    <location>
        <begin position="39"/>
        <end position="145"/>
    </location>
</feature>
<evidence type="ECO:0000256" key="4">
    <source>
        <dbReference type="PROSITE-ProRule" id="PRU01377"/>
    </source>
</evidence>
<reference evidence="8" key="1">
    <citation type="submission" date="2025-08" db="UniProtKB">
        <authorList>
            <consortium name="RefSeq"/>
        </authorList>
    </citation>
    <scope>IDENTIFICATION</scope>
</reference>
<accession>A0ABM1KMM4</accession>
<feature type="chain" id="PRO_5047399280" evidence="5">
    <location>
        <begin position="33"/>
        <end position="276"/>
    </location>
</feature>
<keyword evidence="3" id="KW-0677">Repeat</keyword>
<dbReference type="PANTHER" id="PTHR28591">
    <property type="entry name" value="LATEXIN"/>
    <property type="match status" value="1"/>
</dbReference>
<evidence type="ECO:0000259" key="6">
    <source>
        <dbReference type="PROSITE" id="PS52033"/>
    </source>
</evidence>
<feature type="domain" description="Cystatin LXN-type" evidence="6">
    <location>
        <begin position="157"/>
        <end position="253"/>
    </location>
</feature>
<dbReference type="InterPro" id="IPR009684">
    <property type="entry name" value="Latexin"/>
</dbReference>
<dbReference type="GeneID" id="107117375"/>
<sequence length="276" mass="30117">MMQPLKAPSCRGSRLLVLAALLVLSPAPGFVAQGARLLSARDSPLSRRGSLDSSSVPVQRAAQTAVNFFNYQQGSPSALRALGHVKKASLKLVPGVGRKYILQFTTKDLLTGENLGTCHSSVFYLKAKPKPAVEISCSPDQGKNDHQIQDLFLYLSLTEDKQPSLKVLRNLGVYGSSLVAWEMSTEDLAYTLTQVKDVKPWRRGDGAPEFDFTVLLGDRWGESSISCHVRVAWQPDLPVQVKYYCSPEDGSSESADGSGEELGSTDEFFLEAESNF</sequence>
<dbReference type="Gene3D" id="3.10.450.10">
    <property type="match status" value="2"/>
</dbReference>
<proteinExistence type="inferred from homology"/>
<keyword evidence="7" id="KW-1185">Reference proteome</keyword>
<evidence type="ECO:0000313" key="7">
    <source>
        <dbReference type="Proteomes" id="UP000694871"/>
    </source>
</evidence>
<dbReference type="InterPro" id="IPR046350">
    <property type="entry name" value="Cystatin_sf"/>
</dbReference>
<dbReference type="SUPFAM" id="SSF54403">
    <property type="entry name" value="Cystatin/monellin"/>
    <property type="match status" value="2"/>
</dbReference>
<keyword evidence="5" id="KW-0732">Signal</keyword>
<keyword evidence="2 4" id="KW-0646">Protease inhibitor</keyword>
<organism evidence="7 8">
    <name type="scientific">Gekko japonicus</name>
    <name type="common">Schlegel's Japanese gecko</name>
    <dbReference type="NCBI Taxonomy" id="146911"/>
    <lineage>
        <taxon>Eukaryota</taxon>
        <taxon>Metazoa</taxon>
        <taxon>Chordata</taxon>
        <taxon>Craniata</taxon>
        <taxon>Vertebrata</taxon>
        <taxon>Euteleostomi</taxon>
        <taxon>Lepidosauria</taxon>
        <taxon>Squamata</taxon>
        <taxon>Bifurcata</taxon>
        <taxon>Gekkota</taxon>
        <taxon>Gekkonidae</taxon>
        <taxon>Gekkoninae</taxon>
        <taxon>Gekko</taxon>
    </lineage>
</organism>
<dbReference type="RefSeq" id="XP_015274961.1">
    <property type="nucleotide sequence ID" value="XM_015419475.1"/>
</dbReference>
<evidence type="ECO:0000256" key="1">
    <source>
        <dbReference type="ARBA" id="ARBA00010083"/>
    </source>
</evidence>
<dbReference type="PANTHER" id="PTHR28591:SF2">
    <property type="entry name" value="RETINOIC ACID RECEPTOR RESPONDER PROTEIN 1"/>
    <property type="match status" value="1"/>
</dbReference>
<protein>
    <submittedName>
        <fullName evidence="8">Retinoic acid receptor responder protein 1</fullName>
    </submittedName>
</protein>
<feature type="signal peptide" evidence="5">
    <location>
        <begin position="1"/>
        <end position="32"/>
    </location>
</feature>
<dbReference type="Proteomes" id="UP000694871">
    <property type="component" value="Unplaced"/>
</dbReference>
<evidence type="ECO:0000313" key="8">
    <source>
        <dbReference type="RefSeq" id="XP_015274961.1"/>
    </source>
</evidence>
<comment type="similarity">
    <text evidence="1 4">Belongs to the protease inhibitor I47 (latexin) family.</text>
</comment>
<evidence type="ECO:0000256" key="5">
    <source>
        <dbReference type="SAM" id="SignalP"/>
    </source>
</evidence>
<name>A0ABM1KMM4_GEKJA</name>
<dbReference type="Pfam" id="PF06907">
    <property type="entry name" value="LXN"/>
    <property type="match status" value="1"/>
</dbReference>
<evidence type="ECO:0000256" key="3">
    <source>
        <dbReference type="ARBA" id="ARBA00022737"/>
    </source>
</evidence>
<gene>
    <name evidence="8" type="primary">RARRES1</name>
</gene>
<dbReference type="InterPro" id="IPR049897">
    <property type="entry name" value="CYSTATIN_LXN"/>
</dbReference>
<dbReference type="PROSITE" id="PS52033">
    <property type="entry name" value="CYSTATIN_LXN"/>
    <property type="match status" value="2"/>
</dbReference>